<evidence type="ECO:0000256" key="1">
    <source>
        <dbReference type="SAM" id="MobiDB-lite"/>
    </source>
</evidence>
<feature type="compositionally biased region" description="Low complexity" evidence="1">
    <location>
        <begin position="152"/>
        <end position="164"/>
    </location>
</feature>
<reference evidence="2" key="1">
    <citation type="submission" date="2021-01" db="EMBL/GenBank/DDBJ databases">
        <authorList>
            <person name="Corre E."/>
            <person name="Pelletier E."/>
            <person name="Niang G."/>
            <person name="Scheremetjew M."/>
            <person name="Finn R."/>
            <person name="Kale V."/>
            <person name="Holt S."/>
            <person name="Cochrane G."/>
            <person name="Meng A."/>
            <person name="Brown T."/>
            <person name="Cohen L."/>
        </authorList>
    </citation>
    <scope>NUCLEOTIDE SEQUENCE</scope>
</reference>
<organism evidence="2">
    <name type="scientific">Noctiluca scintillans</name>
    <name type="common">Sea sparkle</name>
    <name type="synonym">Red tide dinoflagellate</name>
    <dbReference type="NCBI Taxonomy" id="2966"/>
    <lineage>
        <taxon>Eukaryota</taxon>
        <taxon>Sar</taxon>
        <taxon>Alveolata</taxon>
        <taxon>Dinophyceae</taxon>
        <taxon>Noctilucales</taxon>
        <taxon>Noctilucaceae</taxon>
        <taxon>Noctiluca</taxon>
    </lineage>
</organism>
<feature type="region of interest" description="Disordered" evidence="1">
    <location>
        <begin position="443"/>
        <end position="463"/>
    </location>
</feature>
<dbReference type="AlphaFoldDB" id="A0A7S1A758"/>
<protein>
    <submittedName>
        <fullName evidence="2">Uncharacterized protein</fullName>
    </submittedName>
</protein>
<evidence type="ECO:0000313" key="2">
    <source>
        <dbReference type="EMBL" id="CAD8844520.1"/>
    </source>
</evidence>
<feature type="compositionally biased region" description="Basic and acidic residues" evidence="1">
    <location>
        <begin position="84"/>
        <end position="105"/>
    </location>
</feature>
<dbReference type="EMBL" id="HBFQ01026754">
    <property type="protein sequence ID" value="CAD8844520.1"/>
    <property type="molecule type" value="Transcribed_RNA"/>
</dbReference>
<feature type="compositionally biased region" description="Basic and acidic residues" evidence="1">
    <location>
        <begin position="41"/>
        <end position="52"/>
    </location>
</feature>
<sequence>MSPCRRPADIGNNYEVAAGQLELLAGEIAKLLSGVQLQLAKDKEDLRRERDAACAQGPRLTEAPSLQQETPPPRSTSAGDDAASDMRFEEAAQKSDVPRPAEEPRTITAEPGRQDAIQKAAPWRAPKVPPTASSTQPMSKAPPPASDDDVSAARALPARAAPPFAKAPPPSLSDDEEDNEMLSAVSVGFVAEERPRDLREGNPHDQRWAAPNVASCELGTAPLTTRPVAVASDPLPKVPPLERTALAKAPPKNLSEGLYLAAVEPTPVMFKALPVGPGSGAPILAKAPPSVLCGDVPPQAKAVLGAEAPVAKPAPVLAREAAPLAKAPPVLCGEVGAAKAPPAPGSEVGSAKAPPALCAEVASVKAPPLHLGEAASGMAPPPHYRDALLAKAPPAFLTGVPNHEGVAKAPPANFNIAVLHTPAAASVVASKAPPSHCEAAVVSGADTSPLPKAPPQGFSASSS</sequence>
<gene>
    <name evidence="2" type="ORF">NSCI0253_LOCUS18870</name>
</gene>
<name>A0A7S1A758_NOCSC</name>
<accession>A0A7S1A758</accession>
<feature type="region of interest" description="Disordered" evidence="1">
    <location>
        <begin position="41"/>
        <end position="183"/>
    </location>
</feature>
<proteinExistence type="predicted"/>